<evidence type="ECO:0000256" key="5">
    <source>
        <dbReference type="ARBA" id="ARBA00022840"/>
    </source>
</evidence>
<keyword evidence="5 13" id="KW-0067">ATP-binding</keyword>
<dbReference type="KEGG" id="nas:GCU68_18000"/>
<dbReference type="RefSeq" id="WP_152943950.1">
    <property type="nucleotide sequence ID" value="NZ_CP045489.1"/>
</dbReference>
<dbReference type="EC" id="7.3.2.6" evidence="8"/>
<evidence type="ECO:0000256" key="4">
    <source>
        <dbReference type="ARBA" id="ARBA00022741"/>
    </source>
</evidence>
<dbReference type="Pfam" id="PF08402">
    <property type="entry name" value="TOBE_2"/>
    <property type="match status" value="1"/>
</dbReference>
<comment type="similarity">
    <text evidence="6">Belongs to the ABC transporter superfamily. Sulfate/tungstate importer (TC 3.A.1.6) family.</text>
</comment>
<comment type="catalytic activity">
    <reaction evidence="10">
        <text>tungstate(in) + ATP + H2O = tungstate(out) + ADP + phosphate + H(+)</text>
        <dbReference type="Rhea" id="RHEA:35027"/>
        <dbReference type="ChEBI" id="CHEBI:15377"/>
        <dbReference type="ChEBI" id="CHEBI:15378"/>
        <dbReference type="ChEBI" id="CHEBI:30616"/>
        <dbReference type="ChEBI" id="CHEBI:43474"/>
        <dbReference type="ChEBI" id="CHEBI:46502"/>
        <dbReference type="ChEBI" id="CHEBI:456216"/>
        <dbReference type="EC" id="7.3.2.6"/>
    </reaction>
</comment>
<keyword evidence="4" id="KW-0547">Nucleotide-binding</keyword>
<dbReference type="InterPro" id="IPR027417">
    <property type="entry name" value="P-loop_NTPase"/>
</dbReference>
<evidence type="ECO:0000256" key="9">
    <source>
        <dbReference type="ARBA" id="ARBA00041133"/>
    </source>
</evidence>
<gene>
    <name evidence="13" type="ORF">GCU68_18000</name>
</gene>
<dbReference type="PROSITE" id="PS50893">
    <property type="entry name" value="ABC_TRANSPORTER_2"/>
    <property type="match status" value="1"/>
</dbReference>
<dbReference type="GO" id="GO:0016887">
    <property type="term" value="F:ATP hydrolysis activity"/>
    <property type="evidence" value="ECO:0007669"/>
    <property type="project" value="InterPro"/>
</dbReference>
<dbReference type="InterPro" id="IPR003439">
    <property type="entry name" value="ABC_transporter-like_ATP-bd"/>
</dbReference>
<dbReference type="InterPro" id="IPR008995">
    <property type="entry name" value="Mo/tungstate-bd_C_term_dom"/>
</dbReference>
<proteinExistence type="inferred from homology"/>
<keyword evidence="2" id="KW-0813">Transport</keyword>
<comment type="function">
    <text evidence="11">Part of the ABC transporter complex WtpABC involved in molybdate/tungstate import. Responsible for energy coupling to the transport system.</text>
</comment>
<evidence type="ECO:0000256" key="7">
    <source>
        <dbReference type="ARBA" id="ARBA00038781"/>
    </source>
</evidence>
<evidence type="ECO:0000259" key="12">
    <source>
        <dbReference type="PROSITE" id="PS50893"/>
    </source>
</evidence>
<evidence type="ECO:0000256" key="6">
    <source>
        <dbReference type="ARBA" id="ARBA00038307"/>
    </source>
</evidence>
<dbReference type="OrthoDB" id="18368at2157"/>
<keyword evidence="14" id="KW-1185">Reference proteome</keyword>
<dbReference type="Proteomes" id="UP000326170">
    <property type="component" value="Plasmid unnamed1"/>
</dbReference>
<evidence type="ECO:0000313" key="13">
    <source>
        <dbReference type="EMBL" id="QFU84429.1"/>
    </source>
</evidence>
<dbReference type="Pfam" id="PF00005">
    <property type="entry name" value="ABC_tran"/>
    <property type="match status" value="1"/>
</dbReference>
<dbReference type="SUPFAM" id="SSF50331">
    <property type="entry name" value="MOP-like"/>
    <property type="match status" value="1"/>
</dbReference>
<dbReference type="FunFam" id="3.40.50.300:FF:000425">
    <property type="entry name" value="Probable ABC transporter, ATP-binding subunit"/>
    <property type="match status" value="1"/>
</dbReference>
<dbReference type="PANTHER" id="PTHR42781">
    <property type="entry name" value="SPERMIDINE/PUTRESCINE IMPORT ATP-BINDING PROTEIN POTA"/>
    <property type="match status" value="1"/>
</dbReference>
<feature type="domain" description="ABC transporter" evidence="12">
    <location>
        <begin position="4"/>
        <end position="234"/>
    </location>
</feature>
<sequence>MSFLDINNLRKAFGETVAVDGISFSVEEGEFVTVVGPSGCGKTTTLLNIAGLQTPTAGSIRLQGTDLTNLPPYERDIGVVFQDYALFPHKTIAENIAFGLKMRGADEREREERVAEMLSMINLEGYEDEYPHECSGGQQQRVAVARALAFDPDLVLMDEPLSNLDKKLRGTMRTELKRIQRETGITTIYVTHNQTEALSMGDRIAVLNDGSLEQYDDPKTAYERPASPFVADFLGTSSRIDGTLQLRSTPNVQFGDSSMIVEARDGFDDGDDVAVFVRTELASLSTDRPAVENTFRGTIESVDYQGQGAVYFVSVPAFGTTMQVNHHANASMLEPDNEVWVSIDPSDVIYTASQVSADGSERPEIPAEGR</sequence>
<dbReference type="GO" id="GO:0005524">
    <property type="term" value="F:ATP binding"/>
    <property type="evidence" value="ECO:0007669"/>
    <property type="project" value="UniProtKB-KW"/>
</dbReference>
<accession>A0A5P9P8F7</accession>
<geneLocation type="plasmid" evidence="13 14">
    <name>unnamed1</name>
</geneLocation>
<dbReference type="GO" id="GO:1901238">
    <property type="term" value="F:ABC-type tungstate transporter activity"/>
    <property type="evidence" value="ECO:0007669"/>
    <property type="project" value="UniProtKB-EC"/>
</dbReference>
<name>A0A5P9P8F7_9EURY</name>
<dbReference type="PANTHER" id="PTHR42781:SF4">
    <property type="entry name" value="SPERMIDINE_PUTRESCINE IMPORT ATP-BINDING PROTEIN POTA"/>
    <property type="match status" value="1"/>
</dbReference>
<dbReference type="InterPro" id="IPR017871">
    <property type="entry name" value="ABC_transporter-like_CS"/>
</dbReference>
<dbReference type="Gene3D" id="3.40.50.300">
    <property type="entry name" value="P-loop containing nucleotide triphosphate hydrolases"/>
    <property type="match status" value="1"/>
</dbReference>
<keyword evidence="3" id="KW-0500">Molybdenum</keyword>
<dbReference type="SUPFAM" id="SSF52540">
    <property type="entry name" value="P-loop containing nucleoside triphosphate hydrolases"/>
    <property type="match status" value="1"/>
</dbReference>
<evidence type="ECO:0000256" key="3">
    <source>
        <dbReference type="ARBA" id="ARBA00022505"/>
    </source>
</evidence>
<dbReference type="InterPro" id="IPR003593">
    <property type="entry name" value="AAA+_ATPase"/>
</dbReference>
<dbReference type="EMBL" id="CP045489">
    <property type="protein sequence ID" value="QFU84429.1"/>
    <property type="molecule type" value="Genomic_DNA"/>
</dbReference>
<dbReference type="GO" id="GO:0043190">
    <property type="term" value="C:ATP-binding cassette (ABC) transporter complex"/>
    <property type="evidence" value="ECO:0007669"/>
    <property type="project" value="InterPro"/>
</dbReference>
<evidence type="ECO:0000256" key="10">
    <source>
        <dbReference type="ARBA" id="ARBA00047936"/>
    </source>
</evidence>
<evidence type="ECO:0000256" key="1">
    <source>
        <dbReference type="ARBA" id="ARBA00004202"/>
    </source>
</evidence>
<comment type="subunit">
    <text evidence="7">The complex is composed of two ATP-binding proteins (WtpC), two transmembrane proteins (WtpB) and a solute-binding protein (WtpA).</text>
</comment>
<organism evidence="13 14">
    <name type="scientific">Natronorubrum aibiense</name>
    <dbReference type="NCBI Taxonomy" id="348826"/>
    <lineage>
        <taxon>Archaea</taxon>
        <taxon>Methanobacteriati</taxon>
        <taxon>Methanobacteriota</taxon>
        <taxon>Stenosarchaea group</taxon>
        <taxon>Halobacteria</taxon>
        <taxon>Halobacteriales</taxon>
        <taxon>Natrialbaceae</taxon>
        <taxon>Natronorubrum</taxon>
    </lineage>
</organism>
<reference evidence="13 14" key="1">
    <citation type="journal article" date="2007" name="Int. J. Syst. Evol. Microbiol.">
        <title>Natronorubrum sulfidifaciens sp. nov., an extremely haloalkaliphilic archaeon isolated from Aiding salt lake in Xin-Jiang, China.</title>
        <authorList>
            <person name="Cui H.L."/>
            <person name="Tohty D."/>
            <person name="Liu H.C."/>
            <person name="Liu S.J."/>
            <person name="Oren A."/>
            <person name="Zhou P.J."/>
        </authorList>
    </citation>
    <scope>NUCLEOTIDE SEQUENCE [LARGE SCALE GENOMIC DNA]</scope>
    <source>
        <strain evidence="13 14">7-3</strain>
        <plasmid evidence="13">unnamed1</plasmid>
    </source>
</reference>
<evidence type="ECO:0000313" key="14">
    <source>
        <dbReference type="Proteomes" id="UP000326170"/>
    </source>
</evidence>
<dbReference type="InterPro" id="IPR050093">
    <property type="entry name" value="ABC_SmlMolc_Importer"/>
</dbReference>
<evidence type="ECO:0000256" key="11">
    <source>
        <dbReference type="ARBA" id="ARBA00057369"/>
    </source>
</evidence>
<dbReference type="GeneID" id="42302963"/>
<dbReference type="SMART" id="SM00382">
    <property type="entry name" value="AAA"/>
    <property type="match status" value="1"/>
</dbReference>
<comment type="subcellular location">
    <subcellularLocation>
        <location evidence="1">Cell membrane</location>
        <topology evidence="1">Peripheral membrane protein</topology>
    </subcellularLocation>
</comment>
<evidence type="ECO:0000256" key="8">
    <source>
        <dbReference type="ARBA" id="ARBA00039025"/>
    </source>
</evidence>
<dbReference type="InterPro" id="IPR013611">
    <property type="entry name" value="Transp-assoc_OB_typ2"/>
</dbReference>
<dbReference type="PROSITE" id="PS00211">
    <property type="entry name" value="ABC_TRANSPORTER_1"/>
    <property type="match status" value="1"/>
</dbReference>
<dbReference type="AlphaFoldDB" id="A0A5P9P8F7"/>
<evidence type="ECO:0000256" key="2">
    <source>
        <dbReference type="ARBA" id="ARBA00022448"/>
    </source>
</evidence>
<keyword evidence="13" id="KW-0614">Plasmid</keyword>
<protein>
    <recommendedName>
        <fullName evidence="9">Molybdate/tungstate import ATP-binding protein WtpC</fullName>
        <ecNumber evidence="8">7.3.2.6</ecNumber>
    </recommendedName>
</protein>